<organism evidence="1 2">
    <name type="scientific">Linnemannia gamsii</name>
    <dbReference type="NCBI Taxonomy" id="64522"/>
    <lineage>
        <taxon>Eukaryota</taxon>
        <taxon>Fungi</taxon>
        <taxon>Fungi incertae sedis</taxon>
        <taxon>Mucoromycota</taxon>
        <taxon>Mortierellomycotina</taxon>
        <taxon>Mortierellomycetes</taxon>
        <taxon>Mortierellales</taxon>
        <taxon>Mortierellaceae</taxon>
        <taxon>Linnemannia</taxon>
    </lineage>
</organism>
<name>A0A9P6QRZ2_9FUNG</name>
<dbReference type="EMBL" id="JAAAIN010002471">
    <property type="protein sequence ID" value="KAG0292848.1"/>
    <property type="molecule type" value="Genomic_DNA"/>
</dbReference>
<gene>
    <name evidence="1" type="ORF">BGZ97_005495</name>
</gene>
<sequence>MARISPRIIRLQWIGISKSLRRMIRSASGKSAISMTKASVSPRMTRLLWYRTSWQLSKEIHPGNTT</sequence>
<reference evidence="1" key="1">
    <citation type="journal article" date="2020" name="Fungal Divers.">
        <title>Resolving the Mortierellaceae phylogeny through synthesis of multi-gene phylogenetics and phylogenomics.</title>
        <authorList>
            <person name="Vandepol N."/>
            <person name="Liber J."/>
            <person name="Desiro A."/>
            <person name="Na H."/>
            <person name="Kennedy M."/>
            <person name="Barry K."/>
            <person name="Grigoriev I.V."/>
            <person name="Miller A.N."/>
            <person name="O'Donnell K."/>
            <person name="Stajich J.E."/>
            <person name="Bonito G."/>
        </authorList>
    </citation>
    <scope>NUCLEOTIDE SEQUENCE</scope>
    <source>
        <strain evidence="1">NVP60</strain>
    </source>
</reference>
<proteinExistence type="predicted"/>
<keyword evidence="2" id="KW-1185">Reference proteome</keyword>
<evidence type="ECO:0000313" key="2">
    <source>
        <dbReference type="Proteomes" id="UP000823405"/>
    </source>
</evidence>
<dbReference type="Proteomes" id="UP000823405">
    <property type="component" value="Unassembled WGS sequence"/>
</dbReference>
<accession>A0A9P6QRZ2</accession>
<feature type="non-terminal residue" evidence="1">
    <location>
        <position position="66"/>
    </location>
</feature>
<protein>
    <submittedName>
        <fullName evidence="1">Uncharacterized protein</fullName>
    </submittedName>
</protein>
<evidence type="ECO:0000313" key="1">
    <source>
        <dbReference type="EMBL" id="KAG0292848.1"/>
    </source>
</evidence>
<comment type="caution">
    <text evidence="1">The sequence shown here is derived from an EMBL/GenBank/DDBJ whole genome shotgun (WGS) entry which is preliminary data.</text>
</comment>
<dbReference type="AlphaFoldDB" id="A0A9P6QRZ2"/>